<evidence type="ECO:0000313" key="1">
    <source>
        <dbReference type="EMBL" id="GCC40938.1"/>
    </source>
</evidence>
<reference evidence="1 2" key="1">
    <citation type="journal article" date="2018" name="Nat. Ecol. Evol.">
        <title>Shark genomes provide insights into elasmobranch evolution and the origin of vertebrates.</title>
        <authorList>
            <person name="Hara Y"/>
            <person name="Yamaguchi K"/>
            <person name="Onimaru K"/>
            <person name="Kadota M"/>
            <person name="Koyanagi M"/>
            <person name="Keeley SD"/>
            <person name="Tatsumi K"/>
            <person name="Tanaka K"/>
            <person name="Motone F"/>
            <person name="Kageyama Y"/>
            <person name="Nozu R"/>
            <person name="Adachi N"/>
            <person name="Nishimura O"/>
            <person name="Nakagawa R"/>
            <person name="Tanegashima C"/>
            <person name="Kiyatake I"/>
            <person name="Matsumoto R"/>
            <person name="Murakumo K"/>
            <person name="Nishida K"/>
            <person name="Terakita A"/>
            <person name="Kuratani S"/>
            <person name="Sato K"/>
            <person name="Hyodo S Kuraku.S."/>
        </authorList>
    </citation>
    <scope>NUCLEOTIDE SEQUENCE [LARGE SCALE GENOMIC DNA]</scope>
</reference>
<feature type="non-terminal residue" evidence="1">
    <location>
        <position position="1"/>
    </location>
</feature>
<sequence>DPAGQRHLLGADDVTLSSIDRVVAVNSSRNKLLLATSSLKTQAQELLIYCKDFRLLHFQFEHEPSTDEVYFTLCVFLHFPHSPQPV</sequence>
<accession>A0A401TE80</accession>
<proteinExistence type="predicted"/>
<dbReference type="Proteomes" id="UP000287033">
    <property type="component" value="Unassembled WGS sequence"/>
</dbReference>
<evidence type="ECO:0000313" key="2">
    <source>
        <dbReference type="Proteomes" id="UP000287033"/>
    </source>
</evidence>
<dbReference type="SUPFAM" id="SSF50729">
    <property type="entry name" value="PH domain-like"/>
    <property type="match status" value="1"/>
</dbReference>
<comment type="caution">
    <text evidence="1">The sequence shown here is derived from an EMBL/GenBank/DDBJ whole genome shotgun (WGS) entry which is preliminary data.</text>
</comment>
<name>A0A401TE80_CHIPU</name>
<dbReference type="OrthoDB" id="271628at2759"/>
<dbReference type="EMBL" id="BEZZ01046103">
    <property type="protein sequence ID" value="GCC40938.1"/>
    <property type="molecule type" value="Genomic_DNA"/>
</dbReference>
<dbReference type="STRING" id="137246.A0A401TE80"/>
<dbReference type="AlphaFoldDB" id="A0A401TE80"/>
<gene>
    <name evidence="1" type="ORF">chiPu_0024778</name>
</gene>
<organism evidence="1 2">
    <name type="scientific">Chiloscyllium punctatum</name>
    <name type="common">Brownbanded bambooshark</name>
    <name type="synonym">Hemiscyllium punctatum</name>
    <dbReference type="NCBI Taxonomy" id="137246"/>
    <lineage>
        <taxon>Eukaryota</taxon>
        <taxon>Metazoa</taxon>
        <taxon>Chordata</taxon>
        <taxon>Craniata</taxon>
        <taxon>Vertebrata</taxon>
        <taxon>Chondrichthyes</taxon>
        <taxon>Elasmobranchii</taxon>
        <taxon>Galeomorphii</taxon>
        <taxon>Galeoidea</taxon>
        <taxon>Orectolobiformes</taxon>
        <taxon>Hemiscylliidae</taxon>
        <taxon>Chiloscyllium</taxon>
    </lineage>
</organism>
<protein>
    <submittedName>
        <fullName evidence="1">Uncharacterized protein</fullName>
    </submittedName>
</protein>
<keyword evidence="2" id="KW-1185">Reference proteome</keyword>